<accession>A0ABX7X7I7</accession>
<protein>
    <submittedName>
        <fullName evidence="2">Uncharacterized protein</fullName>
    </submittedName>
</protein>
<gene>
    <name evidence="2" type="ORF">J8380_06495</name>
</gene>
<keyword evidence="3" id="KW-1185">Reference proteome</keyword>
<sequence>MSSLDKTGAQLIDSIRKTKAAPATAATTASKEKQTTPKAATAPQTVQPPAATPYPDGSTVWPD</sequence>
<name>A0ABX7X7I7_9GAMM</name>
<evidence type="ECO:0000313" key="3">
    <source>
        <dbReference type="Proteomes" id="UP000672027"/>
    </source>
</evidence>
<organism evidence="2 3">
    <name type="scientific">Candidatus Thiothrix anitrata</name>
    <dbReference type="NCBI Taxonomy" id="2823902"/>
    <lineage>
        <taxon>Bacteria</taxon>
        <taxon>Pseudomonadati</taxon>
        <taxon>Pseudomonadota</taxon>
        <taxon>Gammaproteobacteria</taxon>
        <taxon>Thiotrichales</taxon>
        <taxon>Thiotrichaceae</taxon>
        <taxon>Thiothrix</taxon>
    </lineage>
</organism>
<evidence type="ECO:0000256" key="1">
    <source>
        <dbReference type="SAM" id="MobiDB-lite"/>
    </source>
</evidence>
<feature type="region of interest" description="Disordered" evidence="1">
    <location>
        <begin position="1"/>
        <end position="63"/>
    </location>
</feature>
<dbReference type="RefSeq" id="WP_210229390.1">
    <property type="nucleotide sequence ID" value="NZ_CP072800.1"/>
</dbReference>
<dbReference type="Proteomes" id="UP000672027">
    <property type="component" value="Chromosome"/>
</dbReference>
<dbReference type="EMBL" id="CP072800">
    <property type="protein sequence ID" value="QTR51193.1"/>
    <property type="molecule type" value="Genomic_DNA"/>
</dbReference>
<evidence type="ECO:0000313" key="2">
    <source>
        <dbReference type="EMBL" id="QTR51193.1"/>
    </source>
</evidence>
<proteinExistence type="predicted"/>
<feature type="compositionally biased region" description="Low complexity" evidence="1">
    <location>
        <begin position="36"/>
        <end position="49"/>
    </location>
</feature>
<reference evidence="2 3" key="1">
    <citation type="submission" date="2021-04" db="EMBL/GenBank/DDBJ databases">
        <title>Genomics, taxonomy and metabolism of representatives of sulfur bacteria of the genus Thiothrix: Thiothrix fructosivorans QT, Thiothrix unzii A1T and three new species, Thiothrix subterranea sp. nov., Thiothrix litoralis sp. nov. and 'Candidatus Thiothrix anitrata' sp. nov.</title>
        <authorList>
            <person name="Ravin N.V."/>
            <person name="Smolyakov D."/>
            <person name="Rudenko T.S."/>
            <person name="Mardanov A.V."/>
            <person name="Beletsky A.V."/>
            <person name="Markov N.D."/>
            <person name="Fomenkov A.I."/>
            <person name="Roberts R.J."/>
            <person name="Karnachuk O.V."/>
            <person name="Novikov A."/>
            <person name="Grabovich M.Y."/>
        </authorList>
    </citation>
    <scope>NUCLEOTIDE SEQUENCE [LARGE SCALE GENOMIC DNA]</scope>
    <source>
        <strain evidence="2 3">A52</strain>
    </source>
</reference>
<feature type="compositionally biased region" description="Low complexity" evidence="1">
    <location>
        <begin position="20"/>
        <end position="29"/>
    </location>
</feature>